<dbReference type="AlphaFoldDB" id="A0ABD2PZQ0"/>
<dbReference type="GO" id="GO:0003779">
    <property type="term" value="F:actin binding"/>
    <property type="evidence" value="ECO:0007669"/>
    <property type="project" value="UniProtKB-KW"/>
</dbReference>
<dbReference type="GO" id="GO:0016020">
    <property type="term" value="C:membrane"/>
    <property type="evidence" value="ECO:0007669"/>
    <property type="project" value="UniProtKB-SubCell"/>
</dbReference>
<evidence type="ECO:0000256" key="2">
    <source>
        <dbReference type="ARBA" id="ARBA00004635"/>
    </source>
</evidence>
<dbReference type="Proteomes" id="UP001626550">
    <property type="component" value="Unassembled WGS sequence"/>
</dbReference>
<comment type="subcellular location">
    <subcellularLocation>
        <location evidence="1">Cytoplasm</location>
        <location evidence="1">Perinuclear region</location>
    </subcellularLocation>
    <subcellularLocation>
        <location evidence="2">Membrane</location>
        <topology evidence="2">Lipid-anchor</topology>
    </subcellularLocation>
    <subcellularLocation>
        <location evidence="12">Synapse</location>
        <location evidence="12">Synaptosome</location>
    </subcellularLocation>
</comment>
<sequence length="456" mass="51548">MLFTYFPEIPNAFYAKKFFLDIHLKMDYSDMFLYEEDRLGMRVSTGHALLIKDSQNQVGLSISGGAPYCPCVYVVQIFDGTPAAEDGSLQAGDEITSVNGISVKGRNKSEVARLFQTGKKEVSICYNKLHADLKQGKSLDILLKKIKHKAVEKMDSSTADALGLSRAILVNDDLVKKVEKLNATSDMFCGLISHIKSLLRAIYNLSRVYRSYSNTFAQIGVMEPQASANEAFCHFGQVHRDMERYSIDMIKHLKPMITDLNTFLTKAVPDTHLTMKKYLDAKFEYLSYCLKVKEMDEEEYNYGLMQEPLYRVETGNYEYRLILRCRHDAHVVSQLKRFVNAMAEYHQKCAVAMQDAQIFPIELELSNNTFAYKGDQINTGESSSSDEYVEPEASVNEPSFLALEDNTDDLLGDLKDLSIVQQQQQSLLDEELFGVAPPINLANNTVQDKDLLDLLG</sequence>
<dbReference type="PANTHER" id="PTHR12141:SF1">
    <property type="entry name" value="PRKCA-BINDING PROTEIN"/>
    <property type="match status" value="1"/>
</dbReference>
<evidence type="ECO:0000259" key="15">
    <source>
        <dbReference type="PROSITE" id="PS50870"/>
    </source>
</evidence>
<proteinExistence type="predicted"/>
<reference evidence="16 17" key="1">
    <citation type="submission" date="2024-11" db="EMBL/GenBank/DDBJ databases">
        <title>Adaptive evolution of stress response genes in parasites aligns with host niche diversity.</title>
        <authorList>
            <person name="Hahn C."/>
            <person name="Resl P."/>
        </authorList>
    </citation>
    <scope>NUCLEOTIDE SEQUENCE [LARGE SCALE GENOMIC DNA]</scope>
    <source>
        <strain evidence="16">EGGRZ-B1_66</strain>
        <tissue evidence="16">Body</tissue>
    </source>
</reference>
<dbReference type="Pfam" id="PF17820">
    <property type="entry name" value="PDZ_6"/>
    <property type="match status" value="1"/>
</dbReference>
<dbReference type="GO" id="GO:0045202">
    <property type="term" value="C:synapse"/>
    <property type="evidence" value="ECO:0007669"/>
    <property type="project" value="UniProtKB-SubCell"/>
</dbReference>
<keyword evidence="5" id="KW-0106">Calcium</keyword>
<keyword evidence="8" id="KW-0449">Lipoprotein</keyword>
<dbReference type="InterPro" id="IPR010504">
    <property type="entry name" value="AH_dom"/>
</dbReference>
<evidence type="ECO:0000256" key="9">
    <source>
        <dbReference type="ARBA" id="ARBA00031097"/>
    </source>
</evidence>
<dbReference type="Gene3D" id="2.30.42.10">
    <property type="match status" value="1"/>
</dbReference>
<dbReference type="EMBL" id="JBJKFK010001513">
    <property type="protein sequence ID" value="KAL3312893.1"/>
    <property type="molecule type" value="Genomic_DNA"/>
</dbReference>
<keyword evidence="4" id="KW-0770">Synapse</keyword>
<dbReference type="InterPro" id="IPR041489">
    <property type="entry name" value="PDZ_6"/>
</dbReference>
<dbReference type="InterPro" id="IPR036034">
    <property type="entry name" value="PDZ_sf"/>
</dbReference>
<organism evidence="16 17">
    <name type="scientific">Cichlidogyrus casuarinus</name>
    <dbReference type="NCBI Taxonomy" id="1844966"/>
    <lineage>
        <taxon>Eukaryota</taxon>
        <taxon>Metazoa</taxon>
        <taxon>Spiralia</taxon>
        <taxon>Lophotrochozoa</taxon>
        <taxon>Platyhelminthes</taxon>
        <taxon>Monogenea</taxon>
        <taxon>Monopisthocotylea</taxon>
        <taxon>Dactylogyridea</taxon>
        <taxon>Ancyrocephalidae</taxon>
        <taxon>Cichlidogyrus</taxon>
    </lineage>
</organism>
<keyword evidence="17" id="KW-1185">Reference proteome</keyword>
<dbReference type="SMART" id="SM01015">
    <property type="entry name" value="Arfaptin"/>
    <property type="match status" value="1"/>
</dbReference>
<evidence type="ECO:0000256" key="13">
    <source>
        <dbReference type="ARBA" id="ARBA00093501"/>
    </source>
</evidence>
<evidence type="ECO:0000256" key="6">
    <source>
        <dbReference type="ARBA" id="ARBA00023139"/>
    </source>
</evidence>
<dbReference type="PANTHER" id="PTHR12141">
    <property type="entry name" value="ARFAPTIN-RELATED"/>
    <property type="match status" value="1"/>
</dbReference>
<dbReference type="FunFam" id="2.30.42.10:FF:000073">
    <property type="entry name" value="Interacting with PRKCA"/>
    <property type="match status" value="1"/>
</dbReference>
<feature type="domain" description="PDZ" evidence="14">
    <location>
        <begin position="47"/>
        <end position="130"/>
    </location>
</feature>
<dbReference type="InterPro" id="IPR001478">
    <property type="entry name" value="PDZ"/>
</dbReference>
<evidence type="ECO:0000313" key="17">
    <source>
        <dbReference type="Proteomes" id="UP001626550"/>
    </source>
</evidence>
<feature type="domain" description="AH" evidence="15">
    <location>
        <begin position="169"/>
        <end position="329"/>
    </location>
</feature>
<dbReference type="SUPFAM" id="SSF103657">
    <property type="entry name" value="BAR/IMD domain-like"/>
    <property type="match status" value="1"/>
</dbReference>
<gene>
    <name evidence="16" type="primary">PICK1</name>
    <name evidence="16" type="ORF">Ciccas_008506</name>
</gene>
<protein>
    <recommendedName>
        <fullName evidence="3">PRKCA-binding protein</fullName>
    </recommendedName>
    <alternativeName>
        <fullName evidence="10">Protein interacting with C kinase 1</fullName>
    </alternativeName>
    <alternativeName>
        <fullName evidence="9">Protein kinase C-alpha-binding protein</fullName>
    </alternativeName>
</protein>
<dbReference type="PROSITE" id="PS50106">
    <property type="entry name" value="PDZ"/>
    <property type="match status" value="1"/>
</dbReference>
<dbReference type="SUPFAM" id="SSF50156">
    <property type="entry name" value="PDZ domain-like"/>
    <property type="match status" value="1"/>
</dbReference>
<evidence type="ECO:0000256" key="12">
    <source>
        <dbReference type="ARBA" id="ARBA00034102"/>
    </source>
</evidence>
<keyword evidence="7" id="KW-0009">Actin-binding</keyword>
<name>A0ABD2PZQ0_9PLAT</name>
<dbReference type="GO" id="GO:0048471">
    <property type="term" value="C:perinuclear region of cytoplasm"/>
    <property type="evidence" value="ECO:0007669"/>
    <property type="project" value="UniProtKB-SubCell"/>
</dbReference>
<dbReference type="CDD" id="cd06722">
    <property type="entry name" value="PDZ_PICK1-like"/>
    <property type="match status" value="1"/>
</dbReference>
<evidence type="ECO:0000256" key="10">
    <source>
        <dbReference type="ARBA" id="ARBA00032804"/>
    </source>
</evidence>
<keyword evidence="4" id="KW-0771">Synaptosome</keyword>
<dbReference type="GO" id="GO:0043005">
    <property type="term" value="C:neuron projection"/>
    <property type="evidence" value="ECO:0007669"/>
    <property type="project" value="UniProtKB-KW"/>
</dbReference>
<evidence type="ECO:0000313" key="16">
    <source>
        <dbReference type="EMBL" id="KAL3312893.1"/>
    </source>
</evidence>
<evidence type="ECO:0000256" key="11">
    <source>
        <dbReference type="ARBA" id="ARBA00033721"/>
    </source>
</evidence>
<dbReference type="InterPro" id="IPR030798">
    <property type="entry name" value="Arfaptin_fam"/>
</dbReference>
<dbReference type="SMART" id="SM00228">
    <property type="entry name" value="PDZ"/>
    <property type="match status" value="1"/>
</dbReference>
<evidence type="ECO:0000256" key="7">
    <source>
        <dbReference type="ARBA" id="ARBA00023203"/>
    </source>
</evidence>
<dbReference type="Gene3D" id="1.20.1270.60">
    <property type="entry name" value="Arfaptin homology (AH) domain/BAR domain"/>
    <property type="match status" value="1"/>
</dbReference>
<evidence type="ECO:0000256" key="1">
    <source>
        <dbReference type="ARBA" id="ARBA00004556"/>
    </source>
</evidence>
<evidence type="ECO:0000256" key="3">
    <source>
        <dbReference type="ARBA" id="ARBA00017975"/>
    </source>
</evidence>
<accession>A0ABD2PZQ0</accession>
<comment type="subunit">
    <text evidence="13">Monomer and homodimer. Interacts with CXADR. Interacts presynaptically with the glutamate receptors GRIA2, GRIA3, GRIK3, isoform 3 of GRIA4, isoform A of GRM4, GRM7 and GRM8; with NAPA and NAPB; and with BTG2. The interaction with NAPA and NAPB disrupts the interaction with GRIA2, conducting to the internalization of GRIA2. Interacts with PRKCA; with the amine transporters SLC6A2 and SLC6A3; with the channels ASIC1 and ASIC2; with the GTP-binding proteins ARF1 and ARF3; with the ephrin receptor tyrosine kinases EPHA7, EPHB1 and EPHB2; with ERBB2 and through its PDZ domain with the C-terminal tail of PRLHR. Interacts with UNC5A. Interacts (via AH domain) with NCS1/FREQ; in a calcium-dependent manner. Interacts with F-actin and associates with the ARP2/3 complex. Interacts (via PDZ domain) with ARF1 (activated); the interaction blocks Arp2/3 complex inhibition. Interacts with SORCS3.</text>
</comment>
<dbReference type="Pfam" id="PF06456">
    <property type="entry name" value="Arfaptin"/>
    <property type="match status" value="1"/>
</dbReference>
<evidence type="ECO:0000256" key="8">
    <source>
        <dbReference type="ARBA" id="ARBA00023288"/>
    </source>
</evidence>
<comment type="function">
    <text evidence="11">Probable adapter protein that bind to and organize the subcellular localization of a variety of membrane proteins containing some PDZ recognition sequence. Involved in the clustering of various receptors, possibly by acting at the receptor internalization level. Plays a role in synaptic plasticity by regulating the trafficking and internalization of AMPA receptors. May be regulated upon PRKCA activation. May regulate ASIC1/ASIC3 channel. Regulates actin polymerization by inhibiting the actin-nucleating activity of the Arp2/3 complex; the function is competitive with nucleation promoting factors and is linked to neuronal morphology regulation and AMPA receptor (AMPAR) endocytosis. Via interaction with the Arp2/3 complex involved in regulation of synaptic plasicity of excitatory synapses and required for spine shrinkage during long-term depression (LTD). Involved in regulation of astrocyte morphology, antagonistic to Arp2/3 complex activator WASL/N-WASP function.</text>
</comment>
<dbReference type="InterPro" id="IPR027267">
    <property type="entry name" value="AH/BAR_dom_sf"/>
</dbReference>
<keyword evidence="6" id="KW-0564">Palmitate</keyword>
<evidence type="ECO:0000256" key="4">
    <source>
        <dbReference type="ARBA" id="ARBA00022599"/>
    </source>
</evidence>
<comment type="caution">
    <text evidence="16">The sequence shown here is derived from an EMBL/GenBank/DDBJ whole genome shotgun (WGS) entry which is preliminary data.</text>
</comment>
<dbReference type="PROSITE" id="PS50870">
    <property type="entry name" value="AH"/>
    <property type="match status" value="1"/>
</dbReference>
<evidence type="ECO:0000259" key="14">
    <source>
        <dbReference type="PROSITE" id="PS50106"/>
    </source>
</evidence>
<evidence type="ECO:0000256" key="5">
    <source>
        <dbReference type="ARBA" id="ARBA00022837"/>
    </source>
</evidence>